<dbReference type="GO" id="GO:0008863">
    <property type="term" value="F:formate dehydrogenase (NAD+) activity"/>
    <property type="evidence" value="ECO:0007669"/>
    <property type="project" value="UniProtKB-EC"/>
</dbReference>
<evidence type="ECO:0000313" key="16">
    <source>
        <dbReference type="EMBL" id="QLI05850.1"/>
    </source>
</evidence>
<dbReference type="NCBIfam" id="TIGR01583">
    <property type="entry name" value="formate-DH-gamm"/>
    <property type="match status" value="1"/>
</dbReference>
<keyword evidence="6" id="KW-0349">Heme</keyword>
<comment type="similarity">
    <text evidence="3">Belongs to the formate dehydrogenase gamma subunit family.</text>
</comment>
<evidence type="ECO:0000256" key="13">
    <source>
        <dbReference type="SAM" id="Phobius"/>
    </source>
</evidence>
<name>A0A7H9CIC1_9BACT</name>
<organism evidence="16 17">
    <name type="scientific">Candidatus Campylobacter infans</name>
    <dbReference type="NCBI Taxonomy" id="2561898"/>
    <lineage>
        <taxon>Bacteria</taxon>
        <taxon>Pseudomonadati</taxon>
        <taxon>Campylobacterota</taxon>
        <taxon>Epsilonproteobacteria</taxon>
        <taxon>Campylobacterales</taxon>
        <taxon>Campylobacteraceae</taxon>
        <taxon>Campylobacter</taxon>
    </lineage>
</organism>
<evidence type="ECO:0000313" key="17">
    <source>
        <dbReference type="Proteomes" id="UP000509414"/>
    </source>
</evidence>
<feature type="transmembrane region" description="Helical" evidence="13">
    <location>
        <begin position="55"/>
        <end position="78"/>
    </location>
</feature>
<evidence type="ECO:0000256" key="8">
    <source>
        <dbReference type="ARBA" id="ARBA00022723"/>
    </source>
</evidence>
<dbReference type="EMBL" id="CP049075">
    <property type="protein sequence ID" value="QLI05850.1"/>
    <property type="molecule type" value="Genomic_DNA"/>
</dbReference>
<dbReference type="GO" id="GO:0005886">
    <property type="term" value="C:plasma membrane"/>
    <property type="evidence" value="ECO:0007669"/>
    <property type="project" value="UniProtKB-SubCell"/>
</dbReference>
<dbReference type="GO" id="GO:0009055">
    <property type="term" value="F:electron transfer activity"/>
    <property type="evidence" value="ECO:0007669"/>
    <property type="project" value="InterPro"/>
</dbReference>
<evidence type="ECO:0000256" key="9">
    <source>
        <dbReference type="ARBA" id="ARBA00022982"/>
    </source>
</evidence>
<protein>
    <submittedName>
        <fullName evidence="16">Formate dehydrogenase N, cytochrome b-556 subunit</fullName>
        <ecNumber evidence="16">1.17.1.9</ecNumber>
    </submittedName>
</protein>
<dbReference type="PANTHER" id="PTHR30074:SF6">
    <property type="entry name" value="FORMATE DEHYDROGENASE GAMMA SUBUNIT"/>
    <property type="match status" value="1"/>
</dbReference>
<evidence type="ECO:0000256" key="5">
    <source>
        <dbReference type="ARBA" id="ARBA00022475"/>
    </source>
</evidence>
<evidence type="ECO:0000256" key="1">
    <source>
        <dbReference type="ARBA" id="ARBA00001971"/>
    </source>
</evidence>
<comment type="cofactor">
    <cofactor evidence="1">
        <name>heme</name>
        <dbReference type="ChEBI" id="CHEBI:30413"/>
    </cofactor>
</comment>
<keyword evidence="10 13" id="KW-1133">Transmembrane helix</keyword>
<sequence length="311" mass="34825">MKGILALLLCALYAFGASGSNQQNSAIWGDARIENINKYQDGLAPLWVELQGGHYFAYALVILVAVVVFAFVLHYLIVGPRHYRHDGQKIYAFNLFIRIIHALAAISWVILVPTGAIMMWGESFGGGAFVRFCKNAHGFATILFAISVLPMAIYWFKAMLPALYDIKWMMMVGGYLNKKHQAIPAGKFNAGQKAWFFIAVPGGIIMIITGAFMYFMDFANGDVASFFGLSQIELLRASAIIHNTLGIVCAVFLLVHLYMAVVAVAGAIHSMITGYQEEEEIYTLHHYWYQELKRKGIVKKSKYEDIYKPLE</sequence>
<feature type="domain" description="Cytochrome b561 bacterial/Ni-hydrogenase" evidence="15">
    <location>
        <begin position="93"/>
        <end position="274"/>
    </location>
</feature>
<accession>A0A7H9CIC1</accession>
<feature type="transmembrane region" description="Helical" evidence="13">
    <location>
        <begin position="140"/>
        <end position="160"/>
    </location>
</feature>
<comment type="subcellular location">
    <subcellularLocation>
        <location evidence="2">Cell membrane</location>
        <topology evidence="2">Multi-pass membrane protein</topology>
    </subcellularLocation>
</comment>
<dbReference type="GO" id="GO:0022904">
    <property type="term" value="P:respiratory electron transport chain"/>
    <property type="evidence" value="ECO:0007669"/>
    <property type="project" value="InterPro"/>
</dbReference>
<dbReference type="Proteomes" id="UP000509414">
    <property type="component" value="Chromosome"/>
</dbReference>
<dbReference type="GO" id="GO:0036397">
    <property type="term" value="F:formate dehydrogenase (quinone) activity"/>
    <property type="evidence" value="ECO:0007669"/>
    <property type="project" value="TreeGrafter"/>
</dbReference>
<keyword evidence="17" id="KW-1185">Reference proteome</keyword>
<keyword evidence="12 13" id="KW-0472">Membrane</keyword>
<feature type="transmembrane region" description="Helical" evidence="13">
    <location>
        <begin position="194"/>
        <end position="216"/>
    </location>
</feature>
<dbReference type="GO" id="GO:0009326">
    <property type="term" value="C:formate dehydrogenase complex"/>
    <property type="evidence" value="ECO:0007669"/>
    <property type="project" value="InterPro"/>
</dbReference>
<dbReference type="PANTHER" id="PTHR30074">
    <property type="entry name" value="FORMATE DEHYDROGENASE, NITRATE-INDUCIBLE, CYTOCHROME B556 FDN SUBUNIT"/>
    <property type="match status" value="1"/>
</dbReference>
<dbReference type="Pfam" id="PF01292">
    <property type="entry name" value="Ni_hydr_CYTB"/>
    <property type="match status" value="1"/>
</dbReference>
<feature type="signal peptide" evidence="14">
    <location>
        <begin position="1"/>
        <end position="19"/>
    </location>
</feature>
<evidence type="ECO:0000256" key="6">
    <source>
        <dbReference type="ARBA" id="ARBA00022617"/>
    </source>
</evidence>
<dbReference type="GO" id="GO:0009061">
    <property type="term" value="P:anaerobic respiration"/>
    <property type="evidence" value="ECO:0007669"/>
    <property type="project" value="TreeGrafter"/>
</dbReference>
<keyword evidence="11" id="KW-0408">Iron</keyword>
<evidence type="ECO:0000256" key="3">
    <source>
        <dbReference type="ARBA" id="ARBA00010747"/>
    </source>
</evidence>
<evidence type="ECO:0000256" key="7">
    <source>
        <dbReference type="ARBA" id="ARBA00022692"/>
    </source>
</evidence>
<gene>
    <name evidence="16" type="primary">fdhC</name>
    <name evidence="16" type="ORF">CINF_1365</name>
</gene>
<keyword evidence="8" id="KW-0479">Metal-binding</keyword>
<dbReference type="InterPro" id="IPR016174">
    <property type="entry name" value="Di-haem_cyt_TM"/>
</dbReference>
<reference evidence="16 17" key="1">
    <citation type="submission" date="2020-02" db="EMBL/GenBank/DDBJ databases">
        <title>Complete genome sequence of the novel Campylobacter species Candidatus Campylobacter infans.</title>
        <authorList>
            <person name="Duim B."/>
            <person name="Zomer A."/>
            <person name="van der Graaf L."/>
            <person name="Wagenaar J."/>
        </authorList>
    </citation>
    <scope>NUCLEOTIDE SEQUENCE [LARGE SCALE GENOMIC DNA]</scope>
    <source>
        <strain evidence="16 17">19S00001</strain>
    </source>
</reference>
<feature type="chain" id="PRO_5029012727" evidence="14">
    <location>
        <begin position="20"/>
        <end position="311"/>
    </location>
</feature>
<dbReference type="InterPro" id="IPR011577">
    <property type="entry name" value="Cyt_b561_bac/Ni-Hgenase"/>
</dbReference>
<dbReference type="RefSeq" id="WP_179975000.1">
    <property type="nucleotide sequence ID" value="NZ_CP049075.1"/>
</dbReference>
<keyword evidence="9" id="KW-0249">Electron transport</keyword>
<dbReference type="InterPro" id="IPR006471">
    <property type="entry name" value="Formate_DH_gsu"/>
</dbReference>
<evidence type="ECO:0000256" key="14">
    <source>
        <dbReference type="SAM" id="SignalP"/>
    </source>
</evidence>
<keyword evidence="5" id="KW-1003">Cell membrane</keyword>
<evidence type="ECO:0000256" key="2">
    <source>
        <dbReference type="ARBA" id="ARBA00004651"/>
    </source>
</evidence>
<dbReference type="GO" id="GO:0015944">
    <property type="term" value="P:formate oxidation"/>
    <property type="evidence" value="ECO:0007669"/>
    <property type="project" value="TreeGrafter"/>
</dbReference>
<feature type="transmembrane region" description="Helical" evidence="13">
    <location>
        <begin position="245"/>
        <end position="268"/>
    </location>
</feature>
<keyword evidence="14" id="KW-0732">Signal</keyword>
<dbReference type="InterPro" id="IPR051817">
    <property type="entry name" value="FDH_cytochrome_b556_subunit"/>
</dbReference>
<feature type="transmembrane region" description="Helical" evidence="13">
    <location>
        <begin position="99"/>
        <end position="120"/>
    </location>
</feature>
<evidence type="ECO:0000259" key="15">
    <source>
        <dbReference type="Pfam" id="PF01292"/>
    </source>
</evidence>
<evidence type="ECO:0000256" key="4">
    <source>
        <dbReference type="ARBA" id="ARBA00022448"/>
    </source>
</evidence>
<evidence type="ECO:0000256" key="12">
    <source>
        <dbReference type="ARBA" id="ARBA00023136"/>
    </source>
</evidence>
<dbReference type="Gene3D" id="1.20.950.20">
    <property type="entry name" value="Transmembrane di-heme cytochromes, Chain C"/>
    <property type="match status" value="1"/>
</dbReference>
<dbReference type="GO" id="GO:0046872">
    <property type="term" value="F:metal ion binding"/>
    <property type="evidence" value="ECO:0007669"/>
    <property type="project" value="UniProtKB-KW"/>
</dbReference>
<dbReference type="AlphaFoldDB" id="A0A7H9CIC1"/>
<keyword evidence="7 13" id="KW-0812">Transmembrane</keyword>
<keyword evidence="4" id="KW-0813">Transport</keyword>
<dbReference type="KEGG" id="cinf:CINF_1365"/>
<proteinExistence type="inferred from homology"/>
<keyword evidence="16" id="KW-0560">Oxidoreductase</keyword>
<evidence type="ECO:0000256" key="11">
    <source>
        <dbReference type="ARBA" id="ARBA00023004"/>
    </source>
</evidence>
<evidence type="ECO:0000256" key="10">
    <source>
        <dbReference type="ARBA" id="ARBA00022989"/>
    </source>
</evidence>
<dbReference type="SUPFAM" id="SSF81342">
    <property type="entry name" value="Transmembrane di-heme cytochromes"/>
    <property type="match status" value="1"/>
</dbReference>
<dbReference type="EC" id="1.17.1.9" evidence="16"/>